<keyword evidence="2" id="KW-0812">Transmembrane</keyword>
<feature type="compositionally biased region" description="Polar residues" evidence="1">
    <location>
        <begin position="452"/>
        <end position="466"/>
    </location>
</feature>
<feature type="compositionally biased region" description="Basic and acidic residues" evidence="1">
    <location>
        <begin position="488"/>
        <end position="497"/>
    </location>
</feature>
<dbReference type="AlphaFoldDB" id="A0AAE3VL15"/>
<dbReference type="RefSeq" id="WP_306883770.1">
    <property type="nucleotide sequence ID" value="NZ_JAUSUL010000001.1"/>
</dbReference>
<dbReference type="EMBL" id="JAUSUL010000001">
    <property type="protein sequence ID" value="MDQ0313982.1"/>
    <property type="molecule type" value="Genomic_DNA"/>
</dbReference>
<dbReference type="Proteomes" id="UP001229244">
    <property type="component" value="Unassembled WGS sequence"/>
</dbReference>
<name>A0AAE3VL15_9HYPH</name>
<evidence type="ECO:0000256" key="2">
    <source>
        <dbReference type="SAM" id="Phobius"/>
    </source>
</evidence>
<evidence type="ECO:0000313" key="4">
    <source>
        <dbReference type="Proteomes" id="UP001229244"/>
    </source>
</evidence>
<feature type="compositionally biased region" description="Polar residues" evidence="1">
    <location>
        <begin position="394"/>
        <end position="405"/>
    </location>
</feature>
<feature type="region of interest" description="Disordered" evidence="1">
    <location>
        <begin position="393"/>
        <end position="497"/>
    </location>
</feature>
<keyword evidence="4" id="KW-1185">Reference proteome</keyword>
<feature type="compositionally biased region" description="Low complexity" evidence="1">
    <location>
        <begin position="201"/>
        <end position="217"/>
    </location>
</feature>
<comment type="caution">
    <text evidence="3">The sequence shown here is derived from an EMBL/GenBank/DDBJ whole genome shotgun (WGS) entry which is preliminary data.</text>
</comment>
<feature type="compositionally biased region" description="Pro residues" evidence="1">
    <location>
        <begin position="87"/>
        <end position="99"/>
    </location>
</feature>
<gene>
    <name evidence="3" type="ORF">J2S73_000419</name>
</gene>
<keyword evidence="2" id="KW-1133">Transmembrane helix</keyword>
<feature type="region of interest" description="Disordered" evidence="1">
    <location>
        <begin position="66"/>
        <end position="356"/>
    </location>
</feature>
<feature type="transmembrane region" description="Helical" evidence="2">
    <location>
        <begin position="360"/>
        <end position="381"/>
    </location>
</feature>
<feature type="compositionally biased region" description="Acidic residues" evidence="1">
    <location>
        <begin position="302"/>
        <end position="352"/>
    </location>
</feature>
<reference evidence="3" key="1">
    <citation type="submission" date="2023-07" db="EMBL/GenBank/DDBJ databases">
        <title>Genomic Encyclopedia of Type Strains, Phase IV (KMG-IV): sequencing the most valuable type-strain genomes for metagenomic binning, comparative biology and taxonomic classification.</title>
        <authorList>
            <person name="Goeker M."/>
        </authorList>
    </citation>
    <scope>NUCLEOTIDE SEQUENCE</scope>
    <source>
        <strain evidence="3">DSM 21202</strain>
    </source>
</reference>
<feature type="compositionally biased region" description="Low complexity" evidence="1">
    <location>
        <begin position="145"/>
        <end position="158"/>
    </location>
</feature>
<evidence type="ECO:0000256" key="1">
    <source>
        <dbReference type="SAM" id="MobiDB-lite"/>
    </source>
</evidence>
<feature type="compositionally biased region" description="Acidic residues" evidence="1">
    <location>
        <begin position="116"/>
        <end position="127"/>
    </location>
</feature>
<keyword evidence="2" id="KW-0472">Membrane</keyword>
<evidence type="ECO:0000313" key="3">
    <source>
        <dbReference type="EMBL" id="MDQ0313982.1"/>
    </source>
</evidence>
<sequence length="676" mass="71882">MADFHTVLKRAVAALPDQSGPNRRAVYDKARKALLKQLQGLDPPLPAQEVTQQRLSLEDAIRKVEAEIARAQRGQTGDAPAAGSAPPARPTAPPPPRPRAPTTTQAPPPPPPSPAAEDEAPEPEADETPPAPRVSRPTFPSAPRAPSSGAGPSLRSPAAPRPAAPQRPAQEDADGPDTPAGGSPSPASGEAPARRREPTLRRPAAPAAPTPSAANPAPLEPEEGGEVTDGPRATPQAPDPAGPFRRVSSRDVPQYRDEDDLSEEEIEAAAAEAESPEIQRVPSTADRRGWLRRRGSRKDAADEPEMAEAEPADAYDAREEDDYPDDGYADDGYVDADDYADEDYDDYYEEEDDRSRKRSFRWLVAPLVILLILAIGAFALYSQRDAIMAMMSPSGDQTETASTPAATPDPESDKISDRLNGAAGEESDSEVVAPDARSVRTTRVVTPRNPDGSASQPASQNGQTPLPGTAPETASPAEGTAPAAGQADRPDGLERPSGDFEAVLYEEGNSSQGGNALRGSIDWEFVEESIGGQPPEPVVRAKLAIPGRDMITTLLFRKNDDQALPASHLIEVSFELPSDFPGEAIANVPGLIMKTSEQAQGNALMGASAKVSDNLFWIALSATPEDEENNLRLLRDRSWIDIPLLYENGGRAILTFNKGPDGTEAINQALDAWDAQ</sequence>
<organism evidence="3 4">
    <name type="scientific">Amorphus orientalis</name>
    <dbReference type="NCBI Taxonomy" id="649198"/>
    <lineage>
        <taxon>Bacteria</taxon>
        <taxon>Pseudomonadati</taxon>
        <taxon>Pseudomonadota</taxon>
        <taxon>Alphaproteobacteria</taxon>
        <taxon>Hyphomicrobiales</taxon>
        <taxon>Amorphaceae</taxon>
        <taxon>Amorphus</taxon>
    </lineage>
</organism>
<accession>A0AAE3VL15</accession>
<protein>
    <submittedName>
        <fullName evidence="3">Uncharacterized protein</fullName>
    </submittedName>
</protein>
<feature type="compositionally biased region" description="Acidic residues" evidence="1">
    <location>
        <begin position="257"/>
        <end position="267"/>
    </location>
</feature>
<proteinExistence type="predicted"/>